<dbReference type="AlphaFoldDB" id="A0A2A2G6X8"/>
<reference evidence="1 2" key="1">
    <citation type="submission" date="2017-08" db="EMBL/GenBank/DDBJ databases">
        <title>Aliifodinibius alkalisoli sp. nov., isolated from saline alkaline soil.</title>
        <authorList>
            <person name="Liu D."/>
            <person name="Zhang G."/>
        </authorList>
    </citation>
    <scope>NUCLEOTIDE SEQUENCE [LARGE SCALE GENOMIC DNA]</scope>
    <source>
        <strain evidence="1 2">WN023</strain>
    </source>
</reference>
<dbReference type="InterPro" id="IPR009097">
    <property type="entry name" value="Cyclic_Pdiesterase"/>
</dbReference>
<name>A0A2A2G6X8_9BACT</name>
<dbReference type="OrthoDB" id="2326088at2"/>
<dbReference type="RefSeq" id="WP_095607808.1">
    <property type="nucleotide sequence ID" value="NZ_NSKE01000024.1"/>
</dbReference>
<dbReference type="Gene3D" id="3.90.1140.10">
    <property type="entry name" value="Cyclic phosphodiesterase"/>
    <property type="match status" value="1"/>
</dbReference>
<organism evidence="1 2">
    <name type="scientific">Fodinibius salipaludis</name>
    <dbReference type="NCBI Taxonomy" id="2032627"/>
    <lineage>
        <taxon>Bacteria</taxon>
        <taxon>Pseudomonadati</taxon>
        <taxon>Balneolota</taxon>
        <taxon>Balneolia</taxon>
        <taxon>Balneolales</taxon>
        <taxon>Balneolaceae</taxon>
        <taxon>Fodinibius</taxon>
    </lineage>
</organism>
<dbReference type="SUPFAM" id="SSF55144">
    <property type="entry name" value="LigT-like"/>
    <property type="match status" value="1"/>
</dbReference>
<comment type="caution">
    <text evidence="1">The sequence shown here is derived from an EMBL/GenBank/DDBJ whole genome shotgun (WGS) entry which is preliminary data.</text>
</comment>
<accession>A0A2A2G6X8</accession>
<evidence type="ECO:0000313" key="2">
    <source>
        <dbReference type="Proteomes" id="UP000218831"/>
    </source>
</evidence>
<sequence>MDLENHYNKLWSQSLQKFRSNEFKFDPLINSKDDKRYGVTLLARPSEEVKQNISDALEEIRSVAPHQYYYPESDLHITILSIISCYDGFSLDQIDPVDYEKVVQYAINSISPFEIEFRGLTASPSCILVQGFPSSNQLIDLRNELRELFKDASLQHSIDKRYQLQTAHMTAIRFKESFENTERFINKTTELRDRSFGSCVLDEVELVGNDWYQQKEKVESIAKFSLSKQKV</sequence>
<dbReference type="Pfam" id="PF13563">
    <property type="entry name" value="2_5_RNA_ligase2"/>
    <property type="match status" value="1"/>
</dbReference>
<gene>
    <name evidence="1" type="ORF">CK503_15855</name>
</gene>
<protein>
    <submittedName>
        <fullName evidence="1">Mutarotase</fullName>
    </submittedName>
</protein>
<keyword evidence="2" id="KW-1185">Reference proteome</keyword>
<evidence type="ECO:0000313" key="1">
    <source>
        <dbReference type="EMBL" id="PAU92612.1"/>
    </source>
</evidence>
<proteinExistence type="predicted"/>
<dbReference type="EMBL" id="NSKE01000024">
    <property type="protein sequence ID" value="PAU92612.1"/>
    <property type="molecule type" value="Genomic_DNA"/>
</dbReference>
<dbReference type="Proteomes" id="UP000218831">
    <property type="component" value="Unassembled WGS sequence"/>
</dbReference>